<dbReference type="GeneID" id="56591361"/>
<dbReference type="Pfam" id="PF00155">
    <property type="entry name" value="Aminotran_1_2"/>
    <property type="match status" value="1"/>
</dbReference>
<feature type="domain" description="Aminotransferase class I/classII large" evidence="7">
    <location>
        <begin position="47"/>
        <end position="388"/>
    </location>
</feature>
<comment type="cofactor">
    <cofactor evidence="1">
        <name>pyridoxal 5'-phosphate</name>
        <dbReference type="ChEBI" id="CHEBI:597326"/>
    </cofactor>
</comment>
<dbReference type="PANTHER" id="PTHR42790">
    <property type="entry name" value="AMINOTRANSFERASE"/>
    <property type="match status" value="1"/>
</dbReference>
<dbReference type="Proteomes" id="UP000076825">
    <property type="component" value="Chromosome 1"/>
</dbReference>
<dbReference type="CDD" id="cd00609">
    <property type="entry name" value="AAT_like"/>
    <property type="match status" value="1"/>
</dbReference>
<dbReference type="PATRIC" id="fig|123899.6.peg.1325"/>
<evidence type="ECO:0000256" key="5">
    <source>
        <dbReference type="ARBA" id="ARBA00022679"/>
    </source>
</evidence>
<dbReference type="Gene3D" id="3.90.1150.10">
    <property type="entry name" value="Aspartate Aminotransferase, domain 1"/>
    <property type="match status" value="1"/>
</dbReference>
<protein>
    <submittedName>
        <fullName evidence="8">Aminotransferase</fullName>
        <ecNumber evidence="8">2.6.1.39</ecNumber>
        <ecNumber evidence="8">2.6.1.44</ecNumber>
    </submittedName>
</protein>
<dbReference type="Gene3D" id="3.40.640.10">
    <property type="entry name" value="Type I PLP-dependent aspartate aminotransferase-like (Major domain)"/>
    <property type="match status" value="1"/>
</dbReference>
<organism evidence="8 9">
    <name type="scientific">Bordetella trematum</name>
    <dbReference type="NCBI Taxonomy" id="123899"/>
    <lineage>
        <taxon>Bacteria</taxon>
        <taxon>Pseudomonadati</taxon>
        <taxon>Pseudomonadota</taxon>
        <taxon>Betaproteobacteria</taxon>
        <taxon>Burkholderiales</taxon>
        <taxon>Alcaligenaceae</taxon>
        <taxon>Bordetella</taxon>
    </lineage>
</organism>
<keyword evidence="5 8" id="KW-0808">Transferase</keyword>
<sequence>MDKPLEPACIFSERAQQLTSSAIREILKVTERPEVISFAGGLPAPGGFPVEVVRAAFDKVLATNGRAALQYGPTEGYAPLREWVAADLTRAGATVSADQILIVSGSQQALDLLGKVLIDKDSKVLVEDPSYLGALQSFSLYQPQFVPVPTDEGGLIPEAITPELAAGARALYALPNFQNPTGRTLNLERRKALVARAAALALPIIEDDPYGELRYAGEPQPGLLALGAKAGATVIRLGTFSKVLAPGLRLGYIAAPQAIIQKLVQAKQATDLHTPTLTQMAVYEIVKDGFLDEHLPAVREIYRRQGRCMLEAMEREFPAGVSWTQPEGGMFLWVTLPAHVDSSALLAEAIAQNVAFVPGAPFYAGKPQANTLRLSFATVPEDRIKAGIAILGKLLATHV</sequence>
<accession>A0A157RRZ8</accession>
<keyword evidence="6" id="KW-0663">Pyridoxal phosphate</keyword>
<evidence type="ECO:0000256" key="4">
    <source>
        <dbReference type="ARBA" id="ARBA00022576"/>
    </source>
</evidence>
<dbReference type="RefSeq" id="WP_025514214.1">
    <property type="nucleotide sequence ID" value="NZ_CP016340.1"/>
</dbReference>
<dbReference type="GO" id="GO:0008453">
    <property type="term" value="F:alanine-glyoxylate transaminase activity"/>
    <property type="evidence" value="ECO:0007669"/>
    <property type="project" value="UniProtKB-EC"/>
</dbReference>
<evidence type="ECO:0000256" key="3">
    <source>
        <dbReference type="ARBA" id="ARBA00011738"/>
    </source>
</evidence>
<reference evidence="8 9" key="1">
    <citation type="submission" date="2016-04" db="EMBL/GenBank/DDBJ databases">
        <authorList>
            <consortium name="Pathogen Informatics"/>
        </authorList>
    </citation>
    <scope>NUCLEOTIDE SEQUENCE [LARGE SCALE GENOMIC DNA]</scope>
    <source>
        <strain evidence="8 9">H044680328</strain>
    </source>
</reference>
<dbReference type="STRING" id="123899.SAMEA3906487_01347"/>
<proteinExistence type="inferred from homology"/>
<dbReference type="EC" id="2.6.1.39" evidence="8"/>
<dbReference type="SUPFAM" id="SSF53383">
    <property type="entry name" value="PLP-dependent transferases"/>
    <property type="match status" value="1"/>
</dbReference>
<keyword evidence="4 8" id="KW-0032">Aminotransferase</keyword>
<dbReference type="InterPro" id="IPR015421">
    <property type="entry name" value="PyrdxlP-dep_Trfase_major"/>
</dbReference>
<evidence type="ECO:0000256" key="1">
    <source>
        <dbReference type="ARBA" id="ARBA00001933"/>
    </source>
</evidence>
<evidence type="ECO:0000313" key="9">
    <source>
        <dbReference type="Proteomes" id="UP000076825"/>
    </source>
</evidence>
<dbReference type="EMBL" id="LT546645">
    <property type="protein sequence ID" value="SAI68611.1"/>
    <property type="molecule type" value="Genomic_DNA"/>
</dbReference>
<evidence type="ECO:0000313" key="8">
    <source>
        <dbReference type="EMBL" id="SAI68611.1"/>
    </source>
</evidence>
<evidence type="ECO:0000259" key="7">
    <source>
        <dbReference type="Pfam" id="PF00155"/>
    </source>
</evidence>
<evidence type="ECO:0000256" key="2">
    <source>
        <dbReference type="ARBA" id="ARBA00007441"/>
    </source>
</evidence>
<dbReference type="InterPro" id="IPR004839">
    <property type="entry name" value="Aminotransferase_I/II_large"/>
</dbReference>
<dbReference type="KEGG" id="btrm:SAMEA390648701347"/>
<name>A0A157RRZ8_9BORD</name>
<dbReference type="AlphaFoldDB" id="A0A157RRZ8"/>
<comment type="subunit">
    <text evidence="3">Homodimer.</text>
</comment>
<evidence type="ECO:0000256" key="6">
    <source>
        <dbReference type="ARBA" id="ARBA00022898"/>
    </source>
</evidence>
<dbReference type="FunFam" id="3.40.640.10:FF:000053">
    <property type="entry name" value="Aminotransferase, class I"/>
    <property type="match status" value="1"/>
</dbReference>
<dbReference type="GO" id="GO:1901605">
    <property type="term" value="P:alpha-amino acid metabolic process"/>
    <property type="evidence" value="ECO:0007669"/>
    <property type="project" value="TreeGrafter"/>
</dbReference>
<dbReference type="InterPro" id="IPR015424">
    <property type="entry name" value="PyrdxlP-dep_Trfase"/>
</dbReference>
<dbReference type="GO" id="GO:0030170">
    <property type="term" value="F:pyridoxal phosphate binding"/>
    <property type="evidence" value="ECO:0007669"/>
    <property type="project" value="InterPro"/>
</dbReference>
<dbReference type="GO" id="GO:0047536">
    <property type="term" value="F:2-aminoadipate transaminase activity"/>
    <property type="evidence" value="ECO:0007669"/>
    <property type="project" value="UniProtKB-EC"/>
</dbReference>
<gene>
    <name evidence="8" type="primary">lysN_1</name>
    <name evidence="8" type="ORF">SAMEA3906487_01347</name>
</gene>
<dbReference type="PANTHER" id="PTHR42790:SF19">
    <property type="entry name" value="KYNURENINE_ALPHA-AMINOADIPATE AMINOTRANSFERASE, MITOCHONDRIAL"/>
    <property type="match status" value="1"/>
</dbReference>
<keyword evidence="9" id="KW-1185">Reference proteome</keyword>
<comment type="similarity">
    <text evidence="2">Belongs to the class-I pyridoxal-phosphate-dependent aminotransferase family.</text>
</comment>
<dbReference type="InterPro" id="IPR015422">
    <property type="entry name" value="PyrdxlP-dep_Trfase_small"/>
</dbReference>
<dbReference type="InterPro" id="IPR050859">
    <property type="entry name" value="Class-I_PLP-dep_aminotransf"/>
</dbReference>
<dbReference type="eggNOG" id="COG1167">
    <property type="taxonomic scope" value="Bacteria"/>
</dbReference>
<dbReference type="OrthoDB" id="9804020at2"/>
<dbReference type="EC" id="2.6.1.44" evidence="8"/>